<evidence type="ECO:0000313" key="1">
    <source>
        <dbReference type="EMBL" id="THU35944.1"/>
    </source>
</evidence>
<reference evidence="1 2" key="1">
    <citation type="submission" date="2019-04" db="EMBL/GenBank/DDBJ databases">
        <title>Niastella caeni sp. nov., isolated from activated sludge.</title>
        <authorList>
            <person name="Sheng M."/>
        </authorList>
    </citation>
    <scope>NUCLEOTIDE SEQUENCE [LARGE SCALE GENOMIC DNA]</scope>
    <source>
        <strain evidence="1 2">HX-2-15</strain>
    </source>
</reference>
<sequence>MITMLKANFDIVPEMRDSDELRNSQLLIEVGEKMFSYVIYHKEQRRFLGLRQYNLDYTPGKTMLENLLEIITNDELLQIQFREAYVIYNYTDSSFLPEKVFHIELNQPVTEIIYGNARKGLMLSEKVNGWKMYNIYRVPREIHALLQRKFASGNYWHYYTLLLSEGQIQPAADEQVIKMVMRADQFLVAVFKGTNIQLIQAYSYQTPDDVSYYLLAICNRFNISQEKVTLIVSGLLDEQSRLYQELLKYFLQVQWDRLPDSVKLDAGFSAFPDHYFSPLLKMALCV</sequence>
<gene>
    <name evidence="1" type="ORF">FAM09_21370</name>
</gene>
<dbReference type="CDD" id="cd24013">
    <property type="entry name" value="ASKHA_ATPase_BT3980-like"/>
    <property type="match status" value="1"/>
</dbReference>
<dbReference type="InterPro" id="IPR024213">
    <property type="entry name" value="DUF3822"/>
</dbReference>
<accession>A0A4S8HPV7</accession>
<name>A0A4S8HPV7_9BACT</name>
<organism evidence="1 2">
    <name type="scientific">Niastella caeni</name>
    <dbReference type="NCBI Taxonomy" id="2569763"/>
    <lineage>
        <taxon>Bacteria</taxon>
        <taxon>Pseudomonadati</taxon>
        <taxon>Bacteroidota</taxon>
        <taxon>Chitinophagia</taxon>
        <taxon>Chitinophagales</taxon>
        <taxon>Chitinophagaceae</taxon>
        <taxon>Niastella</taxon>
    </lineage>
</organism>
<proteinExistence type="predicted"/>
<protein>
    <submittedName>
        <fullName evidence="1">DUF3822 family protein</fullName>
    </submittedName>
</protein>
<dbReference type="AlphaFoldDB" id="A0A4S8HPV7"/>
<dbReference type="Pfam" id="PF12864">
    <property type="entry name" value="DUF3822"/>
    <property type="match status" value="1"/>
</dbReference>
<dbReference type="Gene3D" id="3.30.420.260">
    <property type="match status" value="1"/>
</dbReference>
<dbReference type="EMBL" id="STFF01000006">
    <property type="protein sequence ID" value="THU35944.1"/>
    <property type="molecule type" value="Genomic_DNA"/>
</dbReference>
<keyword evidence="2" id="KW-1185">Reference proteome</keyword>
<dbReference type="Proteomes" id="UP000306918">
    <property type="component" value="Unassembled WGS sequence"/>
</dbReference>
<evidence type="ECO:0000313" key="2">
    <source>
        <dbReference type="Proteomes" id="UP000306918"/>
    </source>
</evidence>
<dbReference type="Gene3D" id="3.30.420.250">
    <property type="match status" value="1"/>
</dbReference>
<comment type="caution">
    <text evidence="1">The sequence shown here is derived from an EMBL/GenBank/DDBJ whole genome shotgun (WGS) entry which is preliminary data.</text>
</comment>